<dbReference type="RefSeq" id="WP_085440630.1">
    <property type="nucleotide sequence ID" value="NZ_LVJN01000015.1"/>
</dbReference>
<dbReference type="EC" id="6.3.5.4" evidence="3"/>
<proteinExistence type="inferred from homology"/>
<evidence type="ECO:0000256" key="1">
    <source>
        <dbReference type="ARBA" id="ARBA00005187"/>
    </source>
</evidence>
<feature type="domain" description="Glutamine amidotransferase type-2" evidence="11">
    <location>
        <begin position="2"/>
        <end position="186"/>
    </location>
</feature>
<organism evidence="12 13">
    <name type="scientific">Magnetofaba australis IT-1</name>
    <dbReference type="NCBI Taxonomy" id="1434232"/>
    <lineage>
        <taxon>Bacteria</taxon>
        <taxon>Pseudomonadati</taxon>
        <taxon>Pseudomonadota</taxon>
        <taxon>Magnetococcia</taxon>
        <taxon>Magnetococcales</taxon>
        <taxon>Magnetococcaceae</taxon>
        <taxon>Magnetofaba</taxon>
    </lineage>
</organism>
<dbReference type="PANTHER" id="PTHR43284:SF1">
    <property type="entry name" value="ASPARAGINE SYNTHETASE"/>
    <property type="match status" value="1"/>
</dbReference>
<dbReference type="Pfam" id="PF00733">
    <property type="entry name" value="Asn_synthase"/>
    <property type="match status" value="1"/>
</dbReference>
<dbReference type="CDD" id="cd01991">
    <property type="entry name" value="Asn_synthase_B_C"/>
    <property type="match status" value="1"/>
</dbReference>
<dbReference type="EMBL" id="LVJN01000015">
    <property type="protein sequence ID" value="OSM06865.1"/>
    <property type="molecule type" value="Genomic_DNA"/>
</dbReference>
<protein>
    <recommendedName>
        <fullName evidence="3">asparagine synthase (glutamine-hydrolyzing)</fullName>
        <ecNumber evidence="3">6.3.5.4</ecNumber>
    </recommendedName>
</protein>
<dbReference type="AlphaFoldDB" id="A0A1Y2KAM8"/>
<dbReference type="InterPro" id="IPR017932">
    <property type="entry name" value="GATase_2_dom"/>
</dbReference>
<dbReference type="InterPro" id="IPR033738">
    <property type="entry name" value="AsnB_N"/>
</dbReference>
<evidence type="ECO:0000313" key="13">
    <source>
        <dbReference type="Proteomes" id="UP000194003"/>
    </source>
</evidence>
<dbReference type="InterPro" id="IPR029055">
    <property type="entry name" value="Ntn_hydrolases_N"/>
</dbReference>
<comment type="catalytic activity">
    <reaction evidence="7">
        <text>L-aspartate + L-glutamine + ATP + H2O = L-asparagine + L-glutamate + AMP + diphosphate + H(+)</text>
        <dbReference type="Rhea" id="RHEA:12228"/>
        <dbReference type="ChEBI" id="CHEBI:15377"/>
        <dbReference type="ChEBI" id="CHEBI:15378"/>
        <dbReference type="ChEBI" id="CHEBI:29985"/>
        <dbReference type="ChEBI" id="CHEBI:29991"/>
        <dbReference type="ChEBI" id="CHEBI:30616"/>
        <dbReference type="ChEBI" id="CHEBI:33019"/>
        <dbReference type="ChEBI" id="CHEBI:58048"/>
        <dbReference type="ChEBI" id="CHEBI:58359"/>
        <dbReference type="ChEBI" id="CHEBI:456215"/>
        <dbReference type="EC" id="6.3.5.4"/>
    </reaction>
</comment>
<accession>A0A1Y2KAM8</accession>
<evidence type="ECO:0000256" key="8">
    <source>
        <dbReference type="PIRSR" id="PIRSR001589-1"/>
    </source>
</evidence>
<evidence type="ECO:0000313" key="12">
    <source>
        <dbReference type="EMBL" id="OSM06865.1"/>
    </source>
</evidence>
<sequence>MCGLAGILSGDGPPQRATLERMAQRLAHRGPDAQGVEIVGPMGLAHRRLAVIDTVAASNQPMADATGRYWIVYNGEIYNYREIRAELESLGVTPQTASDTEVALLAYRQWGPDCLQRFNGMFALAIWDNQERELFLARDRLGKKPLFYYETADGGLIFASELKALLADPRTPREVNPAAVSQFLSLNYLLTSACAVRGARKLPAAHAMLFRPGRSPKVWRYWDLAAHFHNKQKFANEAEAGEAFNALLEDAVRQRLVADVPLGAFLSGGIDSSTIVAAMARLRDPSKVETFSIGFAEKSYSELDAASETAHTLGLSHHTRVIDSAFAERLPELAWFCDEPFADSSIFPMLLLSGFSRDFVTVTLSGDGADELFAGYTTYTADQIHRWISRTPPFLLGWIGALANRLVPVTYNKVGWDYKIRQFLAGAALPFERAHYSWRTIFNDAEKAQLLHPDIRDEALQTDPFDDFQSFFDEVPDLHYLDRAMYVDIKTWLVDDILVKVDRTTMARALEARAPFLDYRLVEFAASLPVELKMKGLKRKHIMRASQRGRVPDPVLVKRKEGFNAPISHWLANTRDQFFADLQANPLGEGLFDQNAVAQLWREHMAMGRDNGLRLLGLTAFHMWREAALGRSADAPPPAFGPA</sequence>
<dbReference type="SUPFAM" id="SSF52402">
    <property type="entry name" value="Adenine nucleotide alpha hydrolases-like"/>
    <property type="match status" value="1"/>
</dbReference>
<dbReference type="Gene3D" id="3.60.20.10">
    <property type="entry name" value="Glutamine Phosphoribosylpyrophosphate, subunit 1, domain 1"/>
    <property type="match status" value="1"/>
</dbReference>
<dbReference type="GO" id="GO:0006529">
    <property type="term" value="P:asparagine biosynthetic process"/>
    <property type="evidence" value="ECO:0007669"/>
    <property type="project" value="UniProtKB-KW"/>
</dbReference>
<keyword evidence="6 8" id="KW-0315">Glutamine amidotransferase</keyword>
<dbReference type="NCBIfam" id="TIGR01536">
    <property type="entry name" value="asn_synth_AEB"/>
    <property type="match status" value="1"/>
</dbReference>
<dbReference type="InterPro" id="IPR001962">
    <property type="entry name" value="Asn_synthase"/>
</dbReference>
<comment type="pathway">
    <text evidence="1">Amino-acid biosynthesis; L-asparagine biosynthesis; L-asparagine from L-aspartate (L-Gln route): step 1/1.</text>
</comment>
<dbReference type="STRING" id="1434232.MAIT1_00259"/>
<name>A0A1Y2KAM8_9PROT</name>
<feature type="binding site" evidence="9">
    <location>
        <position position="293"/>
    </location>
    <ligand>
        <name>ATP</name>
        <dbReference type="ChEBI" id="CHEBI:30616"/>
    </ligand>
</feature>
<evidence type="ECO:0000256" key="7">
    <source>
        <dbReference type="ARBA" id="ARBA00048741"/>
    </source>
</evidence>
<dbReference type="CDD" id="cd00712">
    <property type="entry name" value="AsnB"/>
    <property type="match status" value="1"/>
</dbReference>
<keyword evidence="13" id="KW-1185">Reference proteome</keyword>
<dbReference type="GO" id="GO:0004066">
    <property type="term" value="F:asparagine synthase (glutamine-hydrolyzing) activity"/>
    <property type="evidence" value="ECO:0007669"/>
    <property type="project" value="UniProtKB-EC"/>
</dbReference>
<comment type="similarity">
    <text evidence="2">Belongs to the asparagine synthetase family.</text>
</comment>
<dbReference type="GO" id="GO:0005829">
    <property type="term" value="C:cytosol"/>
    <property type="evidence" value="ECO:0007669"/>
    <property type="project" value="TreeGrafter"/>
</dbReference>
<evidence type="ECO:0000256" key="10">
    <source>
        <dbReference type="PIRSR" id="PIRSR001589-3"/>
    </source>
</evidence>
<dbReference type="SUPFAM" id="SSF56235">
    <property type="entry name" value="N-terminal nucleophile aminohydrolases (Ntn hydrolases)"/>
    <property type="match status" value="1"/>
</dbReference>
<comment type="caution">
    <text evidence="12">The sequence shown here is derived from an EMBL/GenBank/DDBJ whole genome shotgun (WGS) entry which is preliminary data.</text>
</comment>
<keyword evidence="5 9" id="KW-0067">ATP-binding</keyword>
<dbReference type="PIRSF" id="PIRSF001589">
    <property type="entry name" value="Asn_synthetase_glu-h"/>
    <property type="match status" value="1"/>
</dbReference>
<dbReference type="InterPro" id="IPR014729">
    <property type="entry name" value="Rossmann-like_a/b/a_fold"/>
</dbReference>
<feature type="binding site" evidence="9">
    <location>
        <begin position="365"/>
        <end position="366"/>
    </location>
    <ligand>
        <name>ATP</name>
        <dbReference type="ChEBI" id="CHEBI:30616"/>
    </ligand>
</feature>
<feature type="site" description="Important for beta-aspartyl-AMP intermediate formation" evidence="10">
    <location>
        <position position="367"/>
    </location>
</feature>
<feature type="binding site" evidence="9">
    <location>
        <position position="99"/>
    </location>
    <ligand>
        <name>L-glutamine</name>
        <dbReference type="ChEBI" id="CHEBI:58359"/>
    </ligand>
</feature>
<dbReference type="InterPro" id="IPR051786">
    <property type="entry name" value="ASN_synthetase/amidase"/>
</dbReference>
<feature type="active site" description="For GATase activity" evidence="8">
    <location>
        <position position="2"/>
    </location>
</feature>
<dbReference type="Gene3D" id="3.40.50.620">
    <property type="entry name" value="HUPs"/>
    <property type="match status" value="1"/>
</dbReference>
<dbReference type="InterPro" id="IPR006426">
    <property type="entry name" value="Asn_synth_AEB"/>
</dbReference>
<dbReference type="PROSITE" id="PS51278">
    <property type="entry name" value="GATASE_TYPE_2"/>
    <property type="match status" value="1"/>
</dbReference>
<evidence type="ECO:0000256" key="5">
    <source>
        <dbReference type="ARBA" id="ARBA00022840"/>
    </source>
</evidence>
<dbReference type="Pfam" id="PF13537">
    <property type="entry name" value="GATase_7"/>
    <property type="match status" value="1"/>
</dbReference>
<keyword evidence="8" id="KW-0028">Amino-acid biosynthesis</keyword>
<dbReference type="OrthoDB" id="9763290at2"/>
<dbReference type="GO" id="GO:0005524">
    <property type="term" value="F:ATP binding"/>
    <property type="evidence" value="ECO:0007669"/>
    <property type="project" value="UniProtKB-KW"/>
</dbReference>
<keyword evidence="4 9" id="KW-0547">Nucleotide-binding</keyword>
<dbReference type="PANTHER" id="PTHR43284">
    <property type="entry name" value="ASPARAGINE SYNTHETASE (GLUTAMINE-HYDROLYZING)"/>
    <property type="match status" value="1"/>
</dbReference>
<keyword evidence="8" id="KW-0061">Asparagine biosynthesis</keyword>
<evidence type="ECO:0000256" key="4">
    <source>
        <dbReference type="ARBA" id="ARBA00022741"/>
    </source>
</evidence>
<reference evidence="12 13" key="1">
    <citation type="journal article" date="2016" name="BMC Genomics">
        <title>Combined genomic and structural analyses of a cultured magnetotactic bacterium reveals its niche adaptation to a dynamic environment.</title>
        <authorList>
            <person name="Araujo A.C."/>
            <person name="Morillo V."/>
            <person name="Cypriano J."/>
            <person name="Teixeira L.C."/>
            <person name="Leao P."/>
            <person name="Lyra S."/>
            <person name="Almeida L.G."/>
            <person name="Bazylinski D.A."/>
            <person name="Vasconcellos A.T."/>
            <person name="Abreu F."/>
            <person name="Lins U."/>
        </authorList>
    </citation>
    <scope>NUCLEOTIDE SEQUENCE [LARGE SCALE GENOMIC DNA]</scope>
    <source>
        <strain evidence="12 13">IT-1</strain>
    </source>
</reference>
<evidence type="ECO:0000256" key="3">
    <source>
        <dbReference type="ARBA" id="ARBA00012737"/>
    </source>
</evidence>
<evidence type="ECO:0000259" key="11">
    <source>
        <dbReference type="PROSITE" id="PS51278"/>
    </source>
</evidence>
<evidence type="ECO:0000256" key="2">
    <source>
        <dbReference type="ARBA" id="ARBA00005752"/>
    </source>
</evidence>
<gene>
    <name evidence="12" type="ORF">MAIT1_00259</name>
</gene>
<evidence type="ECO:0000256" key="9">
    <source>
        <dbReference type="PIRSR" id="PIRSR001589-2"/>
    </source>
</evidence>
<evidence type="ECO:0000256" key="6">
    <source>
        <dbReference type="ARBA" id="ARBA00022962"/>
    </source>
</evidence>
<dbReference type="Proteomes" id="UP000194003">
    <property type="component" value="Unassembled WGS sequence"/>
</dbReference>